<sequence>MIRNTRSNKFVAELMGLLYLLLSWNIYRMKTRFIFYIVLVLCGLGCQSQSEKTNTLPYVLDMVYNNPGEAPTVSTYTNPSFLKSRGYKGMVPQWYINCAITYDNFEENIVPIGSDERKWIEQRAAMIDKKLAACDSAQLDVYAFTDIFVAPKSIWAKYGESMGQQETNLHGYGGDVKNVRKPNVQYPIISQLIRAQIDGIFKRFPTLDGLMIRFGETYLHDTPFHMGGKPVRQGKEGIADHVKLLNILRDEICVKRNKKLFYRTWDFGWFHTEPEVYLAITNQIEPHKNLIFSIKHTKGDFLRTFPFNPTLGIGKHAQIVEAQCQREYEGKGAHPNYVAESIINGFEENQAQEGMKSLSDLKANPNFKGVWTWSRGGGWKGPYITNELWCDLNAYVLSQWAQDTSLTEPAIFKQYTQELGLSDADANTFRQIALLSTRGVFLGRSSELTPINPWWIRDQYMGGLTAPEFNDHTDEAWGKTNKEFERIVANNMVEAILDEKAEAVRIWKEIEKLAGQVKSGNEKFQDYLQVSCSYGRIKYEIIQQAWIVMLKGLEGDKTGNYDRVRIENAYLQYKELWKEFEALNKNNQQCATLYLPYGFNNHYEALHSDEGMEKAVSKYFEMIR</sequence>
<dbReference type="InterPro" id="IPR017853">
    <property type="entry name" value="GH"/>
</dbReference>
<proteinExistence type="predicted"/>
<protein>
    <submittedName>
        <fullName evidence="1">Uncharacterized protein</fullName>
    </submittedName>
</protein>
<dbReference type="STRING" id="655355.SAMN05216283_103119"/>
<gene>
    <name evidence="1" type="ORF">SAMN05216283_103119</name>
</gene>
<accession>A0A1I2GS82</accession>
<dbReference type="EMBL" id="FONW01000003">
    <property type="protein sequence ID" value="SFF20794.1"/>
    <property type="molecule type" value="Genomic_DNA"/>
</dbReference>
<dbReference type="Proteomes" id="UP000198964">
    <property type="component" value="Unassembled WGS sequence"/>
</dbReference>
<dbReference type="SUPFAM" id="SSF51445">
    <property type="entry name" value="(Trans)glycosidases"/>
    <property type="match status" value="1"/>
</dbReference>
<dbReference type="AlphaFoldDB" id="A0A1I2GS82"/>
<organism evidence="1 2">
    <name type="scientific">Sunxiuqinia elliptica</name>
    <dbReference type="NCBI Taxonomy" id="655355"/>
    <lineage>
        <taxon>Bacteria</taxon>
        <taxon>Pseudomonadati</taxon>
        <taxon>Bacteroidota</taxon>
        <taxon>Bacteroidia</taxon>
        <taxon>Marinilabiliales</taxon>
        <taxon>Prolixibacteraceae</taxon>
        <taxon>Sunxiuqinia</taxon>
    </lineage>
</organism>
<evidence type="ECO:0000313" key="2">
    <source>
        <dbReference type="Proteomes" id="UP000198964"/>
    </source>
</evidence>
<keyword evidence="2" id="KW-1185">Reference proteome</keyword>
<name>A0A1I2GS82_9BACT</name>
<reference evidence="1 2" key="1">
    <citation type="submission" date="2016-10" db="EMBL/GenBank/DDBJ databases">
        <authorList>
            <person name="de Groot N.N."/>
        </authorList>
    </citation>
    <scope>NUCLEOTIDE SEQUENCE [LARGE SCALE GENOMIC DNA]</scope>
    <source>
        <strain evidence="1 2">CGMCC 1.9156</strain>
    </source>
</reference>
<evidence type="ECO:0000313" key="1">
    <source>
        <dbReference type="EMBL" id="SFF20794.1"/>
    </source>
</evidence>